<protein>
    <submittedName>
        <fullName evidence="1">Uncharacterized protein</fullName>
    </submittedName>
</protein>
<dbReference type="EMBL" id="BARS01058368">
    <property type="protein sequence ID" value="GAG47837.1"/>
    <property type="molecule type" value="Genomic_DNA"/>
</dbReference>
<organism evidence="1">
    <name type="scientific">marine sediment metagenome</name>
    <dbReference type="NCBI Taxonomy" id="412755"/>
    <lineage>
        <taxon>unclassified sequences</taxon>
        <taxon>metagenomes</taxon>
        <taxon>ecological metagenomes</taxon>
    </lineage>
</organism>
<feature type="non-terminal residue" evidence="1">
    <location>
        <position position="104"/>
    </location>
</feature>
<accession>X0YLF3</accession>
<gene>
    <name evidence="1" type="ORF">S01H1_85153</name>
</gene>
<proteinExistence type="predicted"/>
<feature type="non-terminal residue" evidence="1">
    <location>
        <position position="1"/>
    </location>
</feature>
<dbReference type="AlphaFoldDB" id="X0YLF3"/>
<comment type="caution">
    <text evidence="1">The sequence shown here is derived from an EMBL/GenBank/DDBJ whole genome shotgun (WGS) entry which is preliminary data.</text>
</comment>
<reference evidence="1" key="1">
    <citation type="journal article" date="2014" name="Front. Microbiol.">
        <title>High frequency of phylogenetically diverse reductive dehalogenase-homologous genes in deep subseafloor sedimentary metagenomes.</title>
        <authorList>
            <person name="Kawai M."/>
            <person name="Futagami T."/>
            <person name="Toyoda A."/>
            <person name="Takaki Y."/>
            <person name="Nishi S."/>
            <person name="Hori S."/>
            <person name="Arai W."/>
            <person name="Tsubouchi T."/>
            <person name="Morono Y."/>
            <person name="Uchiyama I."/>
            <person name="Ito T."/>
            <person name="Fujiyama A."/>
            <person name="Inagaki F."/>
            <person name="Takami H."/>
        </authorList>
    </citation>
    <scope>NUCLEOTIDE SEQUENCE</scope>
    <source>
        <strain evidence="1">Expedition CK06-06</strain>
    </source>
</reference>
<name>X0YLF3_9ZZZZ</name>
<evidence type="ECO:0000313" key="1">
    <source>
        <dbReference type="EMBL" id="GAG47837.1"/>
    </source>
</evidence>
<sequence length="104" mass="11918">LTKPEEHMADLAGWILHSEHLEPETELNTSSIGLQPIPERPSLFVEKHEGFLSPGFLDQGITLPTGAVWRPAFWVFGQYRTGISYFDNQRGTNFTEWSNRLDLF</sequence>